<evidence type="ECO:0000313" key="2">
    <source>
        <dbReference type="Proteomes" id="UP000324897"/>
    </source>
</evidence>
<accession>A0A5J9T4L6</accession>
<evidence type="ECO:0000313" key="1">
    <source>
        <dbReference type="EMBL" id="TVU06336.1"/>
    </source>
</evidence>
<dbReference type="AlphaFoldDB" id="A0A5J9T4L6"/>
<organism evidence="1 2">
    <name type="scientific">Eragrostis curvula</name>
    <name type="common">weeping love grass</name>
    <dbReference type="NCBI Taxonomy" id="38414"/>
    <lineage>
        <taxon>Eukaryota</taxon>
        <taxon>Viridiplantae</taxon>
        <taxon>Streptophyta</taxon>
        <taxon>Embryophyta</taxon>
        <taxon>Tracheophyta</taxon>
        <taxon>Spermatophyta</taxon>
        <taxon>Magnoliopsida</taxon>
        <taxon>Liliopsida</taxon>
        <taxon>Poales</taxon>
        <taxon>Poaceae</taxon>
        <taxon>PACMAD clade</taxon>
        <taxon>Chloridoideae</taxon>
        <taxon>Eragrostideae</taxon>
        <taxon>Eragrostidinae</taxon>
        <taxon>Eragrostis</taxon>
    </lineage>
</organism>
<keyword evidence="2" id="KW-1185">Reference proteome</keyword>
<dbReference type="Gramene" id="TVU06336">
    <property type="protein sequence ID" value="TVU06336"/>
    <property type="gene ID" value="EJB05_49545"/>
</dbReference>
<gene>
    <name evidence="1" type="ORF">EJB05_49545</name>
</gene>
<dbReference type="EMBL" id="RWGY01000051">
    <property type="protein sequence ID" value="TVU06336.1"/>
    <property type="molecule type" value="Genomic_DNA"/>
</dbReference>
<feature type="non-terminal residue" evidence="1">
    <location>
        <position position="1"/>
    </location>
</feature>
<protein>
    <submittedName>
        <fullName evidence="1">Uncharacterized protein</fullName>
    </submittedName>
</protein>
<dbReference type="Proteomes" id="UP000324897">
    <property type="component" value="Unassembled WGS sequence"/>
</dbReference>
<comment type="caution">
    <text evidence="1">The sequence shown here is derived from an EMBL/GenBank/DDBJ whole genome shotgun (WGS) entry which is preliminary data.</text>
</comment>
<proteinExistence type="predicted"/>
<reference evidence="1 2" key="1">
    <citation type="journal article" date="2019" name="Sci. Rep.">
        <title>A high-quality genome of Eragrostis curvula grass provides insights into Poaceae evolution and supports new strategies to enhance forage quality.</title>
        <authorList>
            <person name="Carballo J."/>
            <person name="Santos B.A.C.M."/>
            <person name="Zappacosta D."/>
            <person name="Garbus I."/>
            <person name="Selva J.P."/>
            <person name="Gallo C.A."/>
            <person name="Diaz A."/>
            <person name="Albertini E."/>
            <person name="Caccamo M."/>
            <person name="Echenique V."/>
        </authorList>
    </citation>
    <scope>NUCLEOTIDE SEQUENCE [LARGE SCALE GENOMIC DNA]</scope>
    <source>
        <strain evidence="2">cv. Victoria</strain>
        <tissue evidence="1">Leaf</tissue>
    </source>
</reference>
<sequence length="147" mass="16289">MSTSVSIRKTMGALANVSTQLEGTNVIVLVEPTVTTPSEAAAPSSQLQPEGSNIGGRNVETEVFQAKSGTTIRKSLRKEVKKSKKSAYLQHRVRNGRQCEKWNIHSKAFCPRIYVIRGAELFVIENRRAKHAGVAESFVWYITTLDL</sequence>
<name>A0A5J9T4L6_9POAL</name>